<dbReference type="EMBL" id="JACHVY010000007">
    <property type="protein sequence ID" value="MBB2903370.1"/>
    <property type="molecule type" value="Genomic_DNA"/>
</dbReference>
<proteinExistence type="predicted"/>
<comment type="caution">
    <text evidence="3">The sequence shown here is derived from an EMBL/GenBank/DDBJ whole genome shotgun (WGS) entry which is preliminary data.</text>
</comment>
<evidence type="ECO:0000313" key="3">
    <source>
        <dbReference type="EMBL" id="MBB2903370.1"/>
    </source>
</evidence>
<protein>
    <submittedName>
        <fullName evidence="3">Pimeloyl-ACP methyl ester carboxylesterase</fullName>
    </submittedName>
</protein>
<evidence type="ECO:0000259" key="2">
    <source>
        <dbReference type="Pfam" id="PF00561"/>
    </source>
</evidence>
<gene>
    <name evidence="3" type="ORF">FHR75_004212</name>
</gene>
<name>A0A7W4TR23_KINRA</name>
<evidence type="ECO:0000256" key="1">
    <source>
        <dbReference type="SAM" id="MobiDB-lite"/>
    </source>
</evidence>
<feature type="region of interest" description="Disordered" evidence="1">
    <location>
        <begin position="29"/>
        <end position="48"/>
    </location>
</feature>
<dbReference type="InterPro" id="IPR029058">
    <property type="entry name" value="AB_hydrolase_fold"/>
</dbReference>
<sequence length="303" mass="32545">MSYLADTVDTSYVDVGSARFAYRRFGAGTDTSSSTATASEAASAAGSTTGQPPLVLLQRFRGTINHWDPAFLDALATQREVIVFDNRGIGFTSGQTPTTFAEMAHDAAAFIDALGLAQVDLLGWSIGGFVAQLLTLQRPELVRRLLVLGSGPGGSTGAPGPDDKVIEVMTHPESNDEDFLFLFFGLHDEGRRLGLESLRRLDTRLSASGVEVSQASWQAQLQAIGHWSSADEVTAWPHLSSIKVPVLVANGAHDVMVHAQQSYAMSQHLPDATVLLYSDAGHAFLFQRPQEFAAVVLDFLAKE</sequence>
<accession>A0A7W4TR23</accession>
<dbReference type="SUPFAM" id="SSF53474">
    <property type="entry name" value="alpha/beta-Hydrolases"/>
    <property type="match status" value="1"/>
</dbReference>
<dbReference type="InterPro" id="IPR000073">
    <property type="entry name" value="AB_hydrolase_1"/>
</dbReference>
<dbReference type="GO" id="GO:0003824">
    <property type="term" value="F:catalytic activity"/>
    <property type="evidence" value="ECO:0007669"/>
    <property type="project" value="UniProtKB-ARBA"/>
</dbReference>
<dbReference type="InterPro" id="IPR050471">
    <property type="entry name" value="AB_hydrolase"/>
</dbReference>
<dbReference type="PANTHER" id="PTHR43433:SF5">
    <property type="entry name" value="AB HYDROLASE-1 DOMAIN-CONTAINING PROTEIN"/>
    <property type="match status" value="1"/>
</dbReference>
<reference evidence="3 4" key="2">
    <citation type="submission" date="2020-08" db="EMBL/GenBank/DDBJ databases">
        <authorList>
            <person name="Partida-Martinez L."/>
            <person name="Huntemann M."/>
            <person name="Clum A."/>
            <person name="Wang J."/>
            <person name="Palaniappan K."/>
            <person name="Ritter S."/>
            <person name="Chen I.-M."/>
            <person name="Stamatis D."/>
            <person name="Reddy T."/>
            <person name="O'Malley R."/>
            <person name="Daum C."/>
            <person name="Shapiro N."/>
            <person name="Ivanova N."/>
            <person name="Kyrpides N."/>
            <person name="Woyke T."/>
        </authorList>
    </citation>
    <scope>NUCLEOTIDE SEQUENCE [LARGE SCALE GENOMIC DNA]</scope>
    <source>
        <strain evidence="3 4">AS2.23</strain>
    </source>
</reference>
<dbReference type="PRINTS" id="PR00111">
    <property type="entry name" value="ABHYDROLASE"/>
</dbReference>
<dbReference type="RefSeq" id="WP_183392985.1">
    <property type="nucleotide sequence ID" value="NZ_JACHVY010000007.1"/>
</dbReference>
<evidence type="ECO:0000313" key="4">
    <source>
        <dbReference type="Proteomes" id="UP000533269"/>
    </source>
</evidence>
<dbReference type="AlphaFoldDB" id="A0A7W4TR23"/>
<dbReference type="Gene3D" id="3.40.50.1820">
    <property type="entry name" value="alpha/beta hydrolase"/>
    <property type="match status" value="1"/>
</dbReference>
<dbReference type="Pfam" id="PF00561">
    <property type="entry name" value="Abhydrolase_1"/>
    <property type="match status" value="1"/>
</dbReference>
<organism evidence="3 4">
    <name type="scientific">Kineococcus radiotolerans</name>
    <dbReference type="NCBI Taxonomy" id="131568"/>
    <lineage>
        <taxon>Bacteria</taxon>
        <taxon>Bacillati</taxon>
        <taxon>Actinomycetota</taxon>
        <taxon>Actinomycetes</taxon>
        <taxon>Kineosporiales</taxon>
        <taxon>Kineosporiaceae</taxon>
        <taxon>Kineococcus</taxon>
    </lineage>
</organism>
<dbReference type="PANTHER" id="PTHR43433">
    <property type="entry name" value="HYDROLASE, ALPHA/BETA FOLD FAMILY PROTEIN"/>
    <property type="match status" value="1"/>
</dbReference>
<reference evidence="3 4" key="1">
    <citation type="submission" date="2020-08" db="EMBL/GenBank/DDBJ databases">
        <title>The Agave Microbiome: Exploring the role of microbial communities in plant adaptations to desert environments.</title>
        <authorList>
            <person name="Partida-Martinez L.P."/>
        </authorList>
    </citation>
    <scope>NUCLEOTIDE SEQUENCE [LARGE SCALE GENOMIC DNA]</scope>
    <source>
        <strain evidence="3 4">AS2.23</strain>
    </source>
</reference>
<dbReference type="Proteomes" id="UP000533269">
    <property type="component" value="Unassembled WGS sequence"/>
</dbReference>
<feature type="domain" description="AB hydrolase-1" evidence="2">
    <location>
        <begin position="52"/>
        <end position="289"/>
    </location>
</feature>